<dbReference type="RefSeq" id="WP_098978598.1">
    <property type="nucleotide sequence ID" value="NZ_NIRJ01000001.1"/>
</dbReference>
<evidence type="ECO:0000313" key="2">
    <source>
        <dbReference type="Proteomes" id="UP000225199"/>
    </source>
</evidence>
<comment type="caution">
    <text evidence="1">The sequence shown here is derived from an EMBL/GenBank/DDBJ whole genome shotgun (WGS) entry which is preliminary data.</text>
</comment>
<dbReference type="AlphaFoldDB" id="A0A2C6AXF1"/>
<protein>
    <submittedName>
        <fullName evidence="1">Uncharacterized protein</fullName>
    </submittedName>
</protein>
<organism evidence="1 2">
    <name type="scientific">Fusobacterium nucleatum subsp. polymorphum</name>
    <name type="common">Fusobacterium polymorphum</name>
    <dbReference type="NCBI Taxonomy" id="76857"/>
    <lineage>
        <taxon>Bacteria</taxon>
        <taxon>Fusobacteriati</taxon>
        <taxon>Fusobacteriota</taxon>
        <taxon>Fusobacteriia</taxon>
        <taxon>Fusobacteriales</taxon>
        <taxon>Fusobacteriaceae</taxon>
        <taxon>Fusobacterium</taxon>
    </lineage>
</organism>
<dbReference type="Proteomes" id="UP000225199">
    <property type="component" value="Unassembled WGS sequence"/>
</dbReference>
<proteinExistence type="predicted"/>
<reference evidence="1 2" key="1">
    <citation type="submission" date="2017-06" db="EMBL/GenBank/DDBJ databases">
        <title>Draft genome sequence of Fusobacterium nucleatum subsp. polymorphum KCOM 1002 (=ChDC F175).</title>
        <authorList>
            <person name="Kook J.-K."/>
            <person name="Park S.-N."/>
            <person name="Lim Y.K."/>
            <person name="Roh H."/>
        </authorList>
    </citation>
    <scope>NUCLEOTIDE SEQUENCE [LARGE SCALE GENOMIC DNA]</scope>
    <source>
        <strain evidence="2">KCOM 1002 (ChDC F175)</strain>
    </source>
</reference>
<name>A0A2C6AXF1_FUSNP</name>
<gene>
    <name evidence="1" type="ORF">CA840_04165</name>
</gene>
<accession>A0A2C6AXF1</accession>
<sequence length="77" mass="9152">MKVTRRAILKALENKAVKIVCTHLDSEYCAQVEVPFVVTGEYREHLIRMYNQNNKMFRVYNNNEFSCLYDNYIIIEG</sequence>
<dbReference type="EMBL" id="NIRJ01000001">
    <property type="protein sequence ID" value="PHH96593.1"/>
    <property type="molecule type" value="Genomic_DNA"/>
</dbReference>
<evidence type="ECO:0000313" key="1">
    <source>
        <dbReference type="EMBL" id="PHH96593.1"/>
    </source>
</evidence>